<evidence type="ECO:0000313" key="3">
    <source>
        <dbReference type="Proteomes" id="UP001165085"/>
    </source>
</evidence>
<feature type="transmembrane region" description="Helical" evidence="1">
    <location>
        <begin position="570"/>
        <end position="591"/>
    </location>
</feature>
<name>A0A9W7BKB3_9STRA</name>
<feature type="transmembrane region" description="Helical" evidence="1">
    <location>
        <begin position="543"/>
        <end position="564"/>
    </location>
</feature>
<feature type="transmembrane region" description="Helical" evidence="1">
    <location>
        <begin position="665"/>
        <end position="686"/>
    </location>
</feature>
<feature type="transmembrane region" description="Helical" evidence="1">
    <location>
        <begin position="407"/>
        <end position="424"/>
    </location>
</feature>
<keyword evidence="1" id="KW-0812">Transmembrane</keyword>
<dbReference type="Proteomes" id="UP001165085">
    <property type="component" value="Unassembled WGS sequence"/>
</dbReference>
<sequence length="840" mass="92454">MKLDVNSVILSALRCLVYVFLYVFCVKFRKAAANLETAKLSIFLTETLFKGGLIVGLSQLMFLCFSSVQCHAEEGEWKECKRTLYSQTGLGGIVGFVTVVKIGAGVVPERYLERHVIKPRAICEMDLRQDEIWQIGGLAYTFLCGLFLLSNYGVKGAFTNLEEEWVFLGCMISGGLALIVTTLWKAGVIRAEIIRDEKKKKATATANAVGADEVLTAPPSEPPSEPLPPKPPLMELSNVWIAFGLVATTTYTVISVVAASSTGTAFVYFDSLTKAALPLVMIPYIGSIFAKPRRRDKKTMGLLWGHFLSFSWATEAVWVTWGFIHGDNRGVLVAILRALLMTVLFFFGLKLRANAGRLPDADLHEFLVETLFKGGFVIGGSALFVLFRSLKCIIEDQIFSCKSSIGAATWISLYLVGWWCINLTQESVRRTWRNDLTLSIEKIATMKLISARKVVAGAMLLAMFCCGTFLFALMSAKTADQYLVTVVGVAGSATGSACFISEVYTVSKEQKRRTKSQSQSQSQSQEQEYPAAKVDEVNECSWLFVWLCFMAAMTIPLMAIAYAITLREEIMSTVNLIFPIGVIAMFMSVFLRPKDGEAGLKVLTFQYFSVTMVSVIALAISYLRLGYYQGWFIFVMLGPYWFLWRFAQKLRRNAARLRKAELTKFLCIVILQGGVSAMVPMMFFSFESLSCLLSLGFQNSRCDNTSLSAVWLSTYLAMATCISCSRKVGRAVKTLTYSNLAVMKLNRREKVQGTLTLLTALISMYLFSNLGVEAARSNFVPLAGGVGGFTMGAASIIEIITLTKGTGKGVGETGGTNRVSVPNRVSVTSLGDEMTVASFV</sequence>
<feature type="transmembrane region" description="Helical" evidence="1">
    <location>
        <begin position="779"/>
        <end position="800"/>
    </location>
</feature>
<dbReference type="EMBL" id="BRXY01000396">
    <property type="protein sequence ID" value="GMH92279.1"/>
    <property type="molecule type" value="Genomic_DNA"/>
</dbReference>
<reference evidence="3" key="1">
    <citation type="journal article" date="2023" name="Commun. Biol.">
        <title>Genome analysis of Parmales, the sister group of diatoms, reveals the evolutionary specialization of diatoms from phago-mixotrophs to photoautotrophs.</title>
        <authorList>
            <person name="Ban H."/>
            <person name="Sato S."/>
            <person name="Yoshikawa S."/>
            <person name="Yamada K."/>
            <person name="Nakamura Y."/>
            <person name="Ichinomiya M."/>
            <person name="Sato N."/>
            <person name="Blanc-Mathieu R."/>
            <person name="Endo H."/>
            <person name="Kuwata A."/>
            <person name="Ogata H."/>
        </authorList>
    </citation>
    <scope>NUCLEOTIDE SEQUENCE [LARGE SCALE GENOMIC DNA]</scope>
    <source>
        <strain evidence="3">NIES 3701</strain>
    </source>
</reference>
<feature type="transmembrane region" description="Helical" evidence="1">
    <location>
        <begin position="165"/>
        <end position="184"/>
    </location>
</feature>
<feature type="transmembrane region" description="Helical" evidence="1">
    <location>
        <begin position="47"/>
        <end position="68"/>
    </location>
</feature>
<feature type="transmembrane region" description="Helical" evidence="1">
    <location>
        <begin position="751"/>
        <end position="767"/>
    </location>
</feature>
<feature type="transmembrane region" description="Helical" evidence="1">
    <location>
        <begin position="271"/>
        <end position="290"/>
    </location>
</feature>
<feature type="transmembrane region" description="Helical" evidence="1">
    <location>
        <begin position="628"/>
        <end position="644"/>
    </location>
</feature>
<feature type="transmembrane region" description="Helical" evidence="1">
    <location>
        <begin position="239"/>
        <end position="259"/>
    </location>
</feature>
<keyword evidence="3" id="KW-1185">Reference proteome</keyword>
<feature type="transmembrane region" description="Helical" evidence="1">
    <location>
        <begin position="454"/>
        <end position="476"/>
    </location>
</feature>
<feature type="transmembrane region" description="Helical" evidence="1">
    <location>
        <begin position="330"/>
        <end position="349"/>
    </location>
</feature>
<comment type="caution">
    <text evidence="2">The sequence shown here is derived from an EMBL/GenBank/DDBJ whole genome shotgun (WGS) entry which is preliminary data.</text>
</comment>
<evidence type="ECO:0000313" key="2">
    <source>
        <dbReference type="EMBL" id="GMH92279.1"/>
    </source>
</evidence>
<accession>A0A9W7BKB3</accession>
<keyword evidence="1" id="KW-0472">Membrane</keyword>
<gene>
    <name evidence="2" type="ORF">TrST_g13350</name>
</gene>
<proteinExistence type="predicted"/>
<feature type="transmembrane region" description="Helical" evidence="1">
    <location>
        <begin position="302"/>
        <end position="324"/>
    </location>
</feature>
<feature type="transmembrane region" description="Helical" evidence="1">
    <location>
        <begin position="370"/>
        <end position="387"/>
    </location>
</feature>
<feature type="transmembrane region" description="Helical" evidence="1">
    <location>
        <begin position="6"/>
        <end position="26"/>
    </location>
</feature>
<feature type="transmembrane region" description="Helical" evidence="1">
    <location>
        <begin position="603"/>
        <end position="622"/>
    </location>
</feature>
<keyword evidence="1" id="KW-1133">Transmembrane helix</keyword>
<feature type="transmembrane region" description="Helical" evidence="1">
    <location>
        <begin position="132"/>
        <end position="153"/>
    </location>
</feature>
<feature type="transmembrane region" description="Helical" evidence="1">
    <location>
        <begin position="88"/>
        <end position="112"/>
    </location>
</feature>
<organism evidence="2 3">
    <name type="scientific">Triparma strigata</name>
    <dbReference type="NCBI Taxonomy" id="1606541"/>
    <lineage>
        <taxon>Eukaryota</taxon>
        <taxon>Sar</taxon>
        <taxon>Stramenopiles</taxon>
        <taxon>Ochrophyta</taxon>
        <taxon>Bolidophyceae</taxon>
        <taxon>Parmales</taxon>
        <taxon>Triparmaceae</taxon>
        <taxon>Triparma</taxon>
    </lineage>
</organism>
<feature type="transmembrane region" description="Helical" evidence="1">
    <location>
        <begin position="482"/>
        <end position="506"/>
    </location>
</feature>
<protein>
    <submittedName>
        <fullName evidence="2">Uncharacterized protein</fullName>
    </submittedName>
</protein>
<evidence type="ECO:0000256" key="1">
    <source>
        <dbReference type="SAM" id="Phobius"/>
    </source>
</evidence>
<dbReference type="AlphaFoldDB" id="A0A9W7BKB3"/>
<feature type="transmembrane region" description="Helical" evidence="1">
    <location>
        <begin position="706"/>
        <end position="725"/>
    </location>
</feature>